<dbReference type="SUPFAM" id="SSF52540">
    <property type="entry name" value="P-loop containing nucleoside triphosphate hydrolases"/>
    <property type="match status" value="1"/>
</dbReference>
<dbReference type="InterPro" id="IPR027417">
    <property type="entry name" value="P-loop_NTPase"/>
</dbReference>
<dbReference type="InterPro" id="IPR050625">
    <property type="entry name" value="ParA/MinD_ATPase"/>
</dbReference>
<sequence length="224" mass="26231">MIVGFFSMKGGVGKSTLAINLSAYLRKFYGKKVILIDFNFYNYSSKVFSGENLLEYGDNLCEGIYPLKYFHIKFVKRFPSNLERDLGILKAYYDYIVMDVPNDLNLMLSLEKYVDLIFLVLTPEIFSIFSNLYLYRILEKNKVRILVNRVQNIDDIKMIEREFGRVSAIIHYNKDFLRSSYLKVPLPFMKKKGKALDEIDELASIITGERKRKSILEKIVSFFL</sequence>
<dbReference type="Proteomes" id="UP000266622">
    <property type="component" value="Unassembled WGS sequence"/>
</dbReference>
<evidence type="ECO:0000313" key="4">
    <source>
        <dbReference type="Proteomes" id="UP000266622"/>
    </source>
</evidence>
<dbReference type="AlphaFoldDB" id="A0A397WNT5"/>
<dbReference type="Pfam" id="PF01656">
    <property type="entry name" value="CbiA"/>
    <property type="match status" value="1"/>
</dbReference>
<dbReference type="GO" id="GO:0005524">
    <property type="term" value="F:ATP binding"/>
    <property type="evidence" value="ECO:0007669"/>
    <property type="project" value="TreeGrafter"/>
</dbReference>
<proteinExistence type="predicted"/>
<keyword evidence="1" id="KW-1133">Transmembrane helix</keyword>
<evidence type="ECO:0000256" key="1">
    <source>
        <dbReference type="SAM" id="Phobius"/>
    </source>
</evidence>
<dbReference type="GO" id="GO:0051782">
    <property type="term" value="P:negative regulation of cell division"/>
    <property type="evidence" value="ECO:0007669"/>
    <property type="project" value="TreeGrafter"/>
</dbReference>
<organism evidence="3 4">
    <name type="scientific">Candidatus Nanoclepta minutus</name>
    <dbReference type="NCBI Taxonomy" id="1940235"/>
    <lineage>
        <taxon>Archaea</taxon>
        <taxon>Nanobdellota</taxon>
        <taxon>Candidatus Nanoclepta</taxon>
    </lineage>
</organism>
<dbReference type="GO" id="GO:0016887">
    <property type="term" value="F:ATP hydrolysis activity"/>
    <property type="evidence" value="ECO:0007669"/>
    <property type="project" value="TreeGrafter"/>
</dbReference>
<dbReference type="PANTHER" id="PTHR43384">
    <property type="entry name" value="SEPTUM SITE-DETERMINING PROTEIN MIND HOMOLOG, CHLOROPLASTIC-RELATED"/>
    <property type="match status" value="1"/>
</dbReference>
<reference evidence="3 4" key="1">
    <citation type="journal article" date="2018" name="Syst. Appl. Microbiol.">
        <title>A new symbiotic nanoarchaeote (Candidatus Nanoclepta minutus) and its host (Zestosphaera tikiterensis gen. nov., sp. nov.) from a New Zealand hot spring.</title>
        <authorList>
            <person name="St John E."/>
            <person name="Liu Y."/>
            <person name="Podar M."/>
            <person name="Stott M.B."/>
            <person name="Meneghin J."/>
            <person name="Chen Z."/>
            <person name="Lagutin K."/>
            <person name="Mitchell K."/>
            <person name="Reysenbach A.L."/>
        </authorList>
    </citation>
    <scope>NUCLEOTIDE SEQUENCE [LARGE SCALE GENOMIC DNA]</scope>
    <source>
        <strain evidence="3">NZ3</strain>
    </source>
</reference>
<dbReference type="Gene3D" id="3.40.50.300">
    <property type="entry name" value="P-loop containing nucleotide triphosphate hydrolases"/>
    <property type="match status" value="1"/>
</dbReference>
<name>A0A397WNT5_9ARCH</name>
<comment type="caution">
    <text evidence="3">The sequence shown here is derived from an EMBL/GenBank/DDBJ whole genome shotgun (WGS) entry which is preliminary data.</text>
</comment>
<accession>A0A397WNT5</accession>
<feature type="domain" description="CobQ/CobB/MinD/ParA nucleotide binding" evidence="2">
    <location>
        <begin position="6"/>
        <end position="175"/>
    </location>
</feature>
<dbReference type="InterPro" id="IPR002586">
    <property type="entry name" value="CobQ/CobB/MinD/ParA_Nub-bd_dom"/>
</dbReference>
<keyword evidence="1" id="KW-0812">Transmembrane</keyword>
<dbReference type="EMBL" id="MWMI01000001">
    <property type="protein sequence ID" value="RIB35582.1"/>
    <property type="molecule type" value="Genomic_DNA"/>
</dbReference>
<gene>
    <name evidence="3" type="ORF">BXU00_00550</name>
</gene>
<evidence type="ECO:0000259" key="2">
    <source>
        <dbReference type="Pfam" id="PF01656"/>
    </source>
</evidence>
<feature type="transmembrane region" description="Helical" evidence="1">
    <location>
        <begin position="116"/>
        <end position="135"/>
    </location>
</feature>
<dbReference type="GO" id="GO:0005829">
    <property type="term" value="C:cytosol"/>
    <property type="evidence" value="ECO:0007669"/>
    <property type="project" value="TreeGrafter"/>
</dbReference>
<protein>
    <recommendedName>
        <fullName evidence="2">CobQ/CobB/MinD/ParA nucleotide binding domain-containing protein</fullName>
    </recommendedName>
</protein>
<keyword evidence="1" id="KW-0472">Membrane</keyword>
<dbReference type="PANTHER" id="PTHR43384:SF13">
    <property type="entry name" value="SLR0110 PROTEIN"/>
    <property type="match status" value="1"/>
</dbReference>
<evidence type="ECO:0000313" key="3">
    <source>
        <dbReference type="EMBL" id="RIB35582.1"/>
    </source>
</evidence>
<dbReference type="GO" id="GO:0009898">
    <property type="term" value="C:cytoplasmic side of plasma membrane"/>
    <property type="evidence" value="ECO:0007669"/>
    <property type="project" value="TreeGrafter"/>
</dbReference>